<keyword evidence="3" id="KW-1185">Reference proteome</keyword>
<evidence type="ECO:0000313" key="2">
    <source>
        <dbReference type="EMBL" id="MVZ62696.1"/>
    </source>
</evidence>
<evidence type="ECO:0000313" key="3">
    <source>
        <dbReference type="Proteomes" id="UP000435036"/>
    </source>
</evidence>
<keyword evidence="1" id="KW-0732">Signal</keyword>
<protein>
    <submittedName>
        <fullName evidence="2">Uncharacterized protein</fullName>
    </submittedName>
</protein>
<comment type="caution">
    <text evidence="2">The sequence shown here is derived from an EMBL/GenBank/DDBJ whole genome shotgun (WGS) entry which is preliminary data.</text>
</comment>
<feature type="chain" id="PRO_5026684091" evidence="1">
    <location>
        <begin position="22"/>
        <end position="273"/>
    </location>
</feature>
<gene>
    <name evidence="2" type="ORF">GQF63_11730</name>
</gene>
<dbReference type="OrthoDB" id="711244at2"/>
<dbReference type="EMBL" id="WSQA01000008">
    <property type="protein sequence ID" value="MVZ62696.1"/>
    <property type="molecule type" value="Genomic_DNA"/>
</dbReference>
<evidence type="ECO:0000256" key="1">
    <source>
        <dbReference type="SAM" id="SignalP"/>
    </source>
</evidence>
<name>A0A6N8L025_9SPHI</name>
<feature type="signal peptide" evidence="1">
    <location>
        <begin position="1"/>
        <end position="21"/>
    </location>
</feature>
<proteinExistence type="predicted"/>
<dbReference type="AlphaFoldDB" id="A0A6N8L025"/>
<dbReference type="RefSeq" id="WP_160369422.1">
    <property type="nucleotide sequence ID" value="NZ_WSQA01000008.1"/>
</dbReference>
<accession>A0A6N8L025</accession>
<organism evidence="2 3">
    <name type="scientific">Sphingobacterium humi</name>
    <dbReference type="NCBI Taxonomy" id="1796905"/>
    <lineage>
        <taxon>Bacteria</taxon>
        <taxon>Pseudomonadati</taxon>
        <taxon>Bacteroidota</taxon>
        <taxon>Sphingobacteriia</taxon>
        <taxon>Sphingobacteriales</taxon>
        <taxon>Sphingobacteriaceae</taxon>
        <taxon>Sphingobacterium</taxon>
    </lineage>
</organism>
<reference evidence="2 3" key="1">
    <citation type="submission" date="2019-12" db="EMBL/GenBank/DDBJ databases">
        <authorList>
            <person name="Dong K."/>
        </authorList>
    </citation>
    <scope>NUCLEOTIDE SEQUENCE [LARGE SCALE GENOMIC DNA]</scope>
    <source>
        <strain evidence="2 3">JCM 31225</strain>
    </source>
</reference>
<sequence length="273" mass="31253">MKLLSLLCFMCFLLPVHQAAAQSTKPAVFQMLATDSTLSAHEAFFNRAVDQELLSVVYLELFGLDTYMAVQWFQVFTDDTWSAIHDNSLLMLENHRSGGFELSDEVGNFISFAKDYDDRLTMETSNGVWVRAGTQGIWSVKYTTNKGHQYIMQTKPSLNERLEIKAEDGYKLKYSRKLSGNVVISDNEGRQVTIIKEKSGIFRVMEGKEQKKTFIVHSRQSFAMENGDGETLNIRLRGRYNDVEISNSKGQELFIENHFRKPLPPIKVEEVKK</sequence>
<dbReference type="Proteomes" id="UP000435036">
    <property type="component" value="Unassembled WGS sequence"/>
</dbReference>